<name>A0ABW7FUL6_9BURK</name>
<evidence type="ECO:0000259" key="2">
    <source>
        <dbReference type="Pfam" id="PF19313"/>
    </source>
</evidence>
<proteinExistence type="predicted"/>
<dbReference type="InterPro" id="IPR045670">
    <property type="entry name" value="DUF5916"/>
</dbReference>
<dbReference type="SUPFAM" id="SSF49344">
    <property type="entry name" value="CBD9-like"/>
    <property type="match status" value="1"/>
</dbReference>
<accession>A0ABW7FUL6</accession>
<dbReference type="Gene3D" id="2.60.40.1190">
    <property type="match status" value="1"/>
</dbReference>
<feature type="domain" description="DUF5916" evidence="2">
    <location>
        <begin position="276"/>
        <end position="338"/>
    </location>
</feature>
<protein>
    <submittedName>
        <fullName evidence="3">DUF5916 domain-containing protein</fullName>
    </submittedName>
</protein>
<organism evidence="3 4">
    <name type="scientific">Roseateles rivi</name>
    <dbReference type="NCBI Taxonomy" id="3299028"/>
    <lineage>
        <taxon>Bacteria</taxon>
        <taxon>Pseudomonadati</taxon>
        <taxon>Pseudomonadota</taxon>
        <taxon>Betaproteobacteria</taxon>
        <taxon>Burkholderiales</taxon>
        <taxon>Sphaerotilaceae</taxon>
        <taxon>Roseateles</taxon>
    </lineage>
</organism>
<gene>
    <name evidence="3" type="ORF">ACG0Z6_06990</name>
</gene>
<evidence type="ECO:0000313" key="3">
    <source>
        <dbReference type="EMBL" id="MFG6447993.1"/>
    </source>
</evidence>
<keyword evidence="1" id="KW-0732">Signal</keyword>
<comment type="caution">
    <text evidence="3">The sequence shown here is derived from an EMBL/GenBank/DDBJ whole genome shotgun (WGS) entry which is preliminary data.</text>
</comment>
<evidence type="ECO:0000256" key="1">
    <source>
        <dbReference type="SAM" id="SignalP"/>
    </source>
</evidence>
<dbReference type="EMBL" id="JBIGHZ010000002">
    <property type="protein sequence ID" value="MFG6447993.1"/>
    <property type="molecule type" value="Genomic_DNA"/>
</dbReference>
<evidence type="ECO:0000313" key="4">
    <source>
        <dbReference type="Proteomes" id="UP001606099"/>
    </source>
</evidence>
<keyword evidence="4" id="KW-1185">Reference proteome</keyword>
<reference evidence="3 4" key="1">
    <citation type="submission" date="2024-08" db="EMBL/GenBank/DDBJ databases">
        <authorList>
            <person name="Lu H."/>
        </authorList>
    </citation>
    <scope>NUCLEOTIDE SEQUENCE [LARGE SCALE GENOMIC DNA]</scope>
    <source>
        <strain evidence="3 4">BYS180W</strain>
    </source>
</reference>
<feature type="chain" id="PRO_5047188519" evidence="1">
    <location>
        <begin position="32"/>
        <end position="783"/>
    </location>
</feature>
<sequence>MLISSSAWAQWRAHGCAALALWTLSTSPVWADTAVDASAVQALSITGAAPRIDGKLDEAAWRKAPLHEHFVELHPVERSNARWRTTVQVLATEDALVFGIRAWDPSPELLRAPLVRRDHITGGHDHIAVFLDPSGARRHAQFVRVSASGVLADGVFSAQDDEEDYAADFDVQAAVQRLSDGYSVELRWPLSQLRHPPAGQAPWRMMVLRRIARDDAPLLVSVPLTQSALSFLSELAPITGLDEWQAQAAQHQFVQWRPELTWRRQRQTDAHQPSAPFQQKVQLGMNVKWQPRSDWVLDATLKPDFSQVDQDQPQLSANTRFALFQQEKRPFFLESQELTGQAPTDPDDNPRGLAGFYSRAITQPDWGLRASWRGARSQATAMSLRDQGGGIVLRPSAYSTRNIPQDLPSQASFARVHHQWSPSWDSAALLSHRDYLHGRANSVLGTSLSVQPGSNAMLRAQSLWSRTSVAFDDEGRGQPQSPQLGHRLWLQGRQRLDAWTGEVNLERISAGFANDNGFVPQSGVLRQELNLERKLEPPAWPEHWPLWPIHAAGWVTDWTQVRTLDDPVHQVRGGERVSQVLSTGIWMESKHQSEFWVFHDWKPQRVQHQGQLHAANSWVVGFKISPSDWLSPLELTWSSGRHLDVDADRLGRGQTLSLSGRVFASLPGGWGLEWEPLLSASRILHSDGASLREWTGQSMAVLHMSPRDTLRLLWQGGQAQRRGGGTQREPSPFEERHHGLSLMLQHRRSLGEVFSLGCQRQGAQPDAQRSWECFAKLSVEHWQ</sequence>
<dbReference type="Pfam" id="PF19313">
    <property type="entry name" value="DUF5916"/>
    <property type="match status" value="1"/>
</dbReference>
<dbReference type="RefSeq" id="WP_394459859.1">
    <property type="nucleotide sequence ID" value="NZ_JBIGHZ010000002.1"/>
</dbReference>
<feature type="signal peptide" evidence="1">
    <location>
        <begin position="1"/>
        <end position="31"/>
    </location>
</feature>
<dbReference type="Proteomes" id="UP001606099">
    <property type="component" value="Unassembled WGS sequence"/>
</dbReference>